<evidence type="ECO:0000256" key="1">
    <source>
        <dbReference type="SAM" id="MobiDB-lite"/>
    </source>
</evidence>
<comment type="caution">
    <text evidence="3">The sequence shown here is derived from an EMBL/GenBank/DDBJ whole genome shotgun (WGS) entry which is preliminary data.</text>
</comment>
<dbReference type="AlphaFoldDB" id="T1DF08"/>
<feature type="transmembrane region" description="Helical" evidence="2">
    <location>
        <begin position="21"/>
        <end position="39"/>
    </location>
</feature>
<evidence type="ECO:0000313" key="3">
    <source>
        <dbReference type="EMBL" id="EQD80540.1"/>
    </source>
</evidence>
<feature type="non-terminal residue" evidence="3">
    <location>
        <position position="1"/>
    </location>
</feature>
<protein>
    <submittedName>
        <fullName evidence="3">Cytochrome c assembly protein</fullName>
    </submittedName>
</protein>
<sequence length="93" mass="10483">TLHQSATVFNASLSPKVHGEMAWTMLVSFISFTLVYLWMTIKRYQIETNIDEFDNLEVEAAIAERLREVDELVNSKTSSGTRESDPRDGGSIS</sequence>
<keyword evidence="2" id="KW-0472">Membrane</keyword>
<name>T1DF08_9ZZZZ</name>
<proteinExistence type="predicted"/>
<dbReference type="EMBL" id="AUZX01000595">
    <property type="protein sequence ID" value="EQD80540.1"/>
    <property type="molecule type" value="Genomic_DNA"/>
</dbReference>
<gene>
    <name evidence="3" type="ORF">B1A_00787</name>
</gene>
<feature type="compositionally biased region" description="Basic and acidic residues" evidence="1">
    <location>
        <begin position="82"/>
        <end position="93"/>
    </location>
</feature>
<keyword evidence="2" id="KW-1133">Transmembrane helix</keyword>
<reference evidence="3" key="1">
    <citation type="submission" date="2013-08" db="EMBL/GenBank/DDBJ databases">
        <authorList>
            <person name="Mendez C."/>
            <person name="Richter M."/>
            <person name="Ferrer M."/>
            <person name="Sanchez J."/>
        </authorList>
    </citation>
    <scope>NUCLEOTIDE SEQUENCE</scope>
</reference>
<organism evidence="3">
    <name type="scientific">mine drainage metagenome</name>
    <dbReference type="NCBI Taxonomy" id="410659"/>
    <lineage>
        <taxon>unclassified sequences</taxon>
        <taxon>metagenomes</taxon>
        <taxon>ecological metagenomes</taxon>
    </lineage>
</organism>
<accession>T1DF08</accession>
<feature type="region of interest" description="Disordered" evidence="1">
    <location>
        <begin position="73"/>
        <end position="93"/>
    </location>
</feature>
<keyword evidence="2" id="KW-0812">Transmembrane</keyword>
<reference evidence="3" key="2">
    <citation type="journal article" date="2014" name="ISME J.">
        <title>Microbial stratification in low pH oxic and suboxic macroscopic growths along an acid mine drainage.</title>
        <authorList>
            <person name="Mendez-Garcia C."/>
            <person name="Mesa V."/>
            <person name="Sprenger R.R."/>
            <person name="Richter M."/>
            <person name="Diez M.S."/>
            <person name="Solano J."/>
            <person name="Bargiela R."/>
            <person name="Golyshina O.V."/>
            <person name="Manteca A."/>
            <person name="Ramos J.L."/>
            <person name="Gallego J.R."/>
            <person name="Llorente I."/>
            <person name="Martins Dos Santos V.A."/>
            <person name="Jensen O.N."/>
            <person name="Pelaez A.I."/>
            <person name="Sanchez J."/>
            <person name="Ferrer M."/>
        </authorList>
    </citation>
    <scope>NUCLEOTIDE SEQUENCE</scope>
</reference>
<evidence type="ECO:0000256" key="2">
    <source>
        <dbReference type="SAM" id="Phobius"/>
    </source>
</evidence>